<keyword evidence="3" id="KW-1185">Reference proteome</keyword>
<protein>
    <submittedName>
        <fullName evidence="2">Uncharacterized protein</fullName>
    </submittedName>
</protein>
<feature type="region of interest" description="Disordered" evidence="1">
    <location>
        <begin position="237"/>
        <end position="257"/>
    </location>
</feature>
<dbReference type="Proteomes" id="UP001177003">
    <property type="component" value="Chromosome 4"/>
</dbReference>
<proteinExistence type="predicted"/>
<evidence type="ECO:0000313" key="3">
    <source>
        <dbReference type="Proteomes" id="UP001177003"/>
    </source>
</evidence>
<name>A0AA35YZZ1_LACSI</name>
<evidence type="ECO:0000256" key="1">
    <source>
        <dbReference type="SAM" id="MobiDB-lite"/>
    </source>
</evidence>
<reference evidence="2" key="1">
    <citation type="submission" date="2023-04" db="EMBL/GenBank/DDBJ databases">
        <authorList>
            <person name="Vijverberg K."/>
            <person name="Xiong W."/>
            <person name="Schranz E."/>
        </authorList>
    </citation>
    <scope>NUCLEOTIDE SEQUENCE</scope>
</reference>
<accession>A0AA35YZZ1</accession>
<sequence length="280" mass="31720">MVLLNLSWPMIDSGDKAPSIFLVSWNRYTFSRSRRHLWLGPCFLHGRPTRKGINKREVEFKLFSDAFSFSPVKGVDFLPANSMILSDLSRKVGIYLKTFEASLRLPLTKFQKELLQKNGFSAQMLTLNVVNMEVAFEMICRAIFDLLKTIQFVPEENLDVLLSGVGMSPSLRHWGKMPILYTVIKGVESPFSIDHDLQKRYRGNLEHRETDLFETLPSLCWAGRLIATSTPVTLPLEGSSATVRERPSPRGQTFSMGTLLLGSSTGMRSHQDFSSRRNVS</sequence>
<organism evidence="2 3">
    <name type="scientific">Lactuca saligna</name>
    <name type="common">Willowleaf lettuce</name>
    <dbReference type="NCBI Taxonomy" id="75948"/>
    <lineage>
        <taxon>Eukaryota</taxon>
        <taxon>Viridiplantae</taxon>
        <taxon>Streptophyta</taxon>
        <taxon>Embryophyta</taxon>
        <taxon>Tracheophyta</taxon>
        <taxon>Spermatophyta</taxon>
        <taxon>Magnoliopsida</taxon>
        <taxon>eudicotyledons</taxon>
        <taxon>Gunneridae</taxon>
        <taxon>Pentapetalae</taxon>
        <taxon>asterids</taxon>
        <taxon>campanulids</taxon>
        <taxon>Asterales</taxon>
        <taxon>Asteraceae</taxon>
        <taxon>Cichorioideae</taxon>
        <taxon>Cichorieae</taxon>
        <taxon>Lactucinae</taxon>
        <taxon>Lactuca</taxon>
    </lineage>
</organism>
<gene>
    <name evidence="2" type="ORF">LSALG_LOCUS22558</name>
</gene>
<dbReference type="AlphaFoldDB" id="A0AA35YZZ1"/>
<dbReference type="EMBL" id="OX465080">
    <property type="protein sequence ID" value="CAI9282937.1"/>
    <property type="molecule type" value="Genomic_DNA"/>
</dbReference>
<evidence type="ECO:0000313" key="2">
    <source>
        <dbReference type="EMBL" id="CAI9282937.1"/>
    </source>
</evidence>